<dbReference type="Proteomes" id="UP000706039">
    <property type="component" value="Unassembled WGS sequence"/>
</dbReference>
<dbReference type="SMART" id="SM00345">
    <property type="entry name" value="HTH_GNTR"/>
    <property type="match status" value="1"/>
</dbReference>
<dbReference type="Pfam" id="PF00392">
    <property type="entry name" value="GntR"/>
    <property type="match status" value="1"/>
</dbReference>
<evidence type="ECO:0000256" key="2">
    <source>
        <dbReference type="ARBA" id="ARBA00023125"/>
    </source>
</evidence>
<accession>A0ABS7PT99</accession>
<dbReference type="SUPFAM" id="SSF64288">
    <property type="entry name" value="Chorismate lyase-like"/>
    <property type="match status" value="1"/>
</dbReference>
<name>A0ABS7PT99_9SPHN</name>
<dbReference type="InterPro" id="IPR036390">
    <property type="entry name" value="WH_DNA-bd_sf"/>
</dbReference>
<dbReference type="InterPro" id="IPR011663">
    <property type="entry name" value="UTRA"/>
</dbReference>
<dbReference type="Gene3D" id="1.10.10.10">
    <property type="entry name" value="Winged helix-like DNA-binding domain superfamily/Winged helix DNA-binding domain"/>
    <property type="match status" value="1"/>
</dbReference>
<dbReference type="PANTHER" id="PTHR44846">
    <property type="entry name" value="MANNOSYL-D-GLYCERATE TRANSPORT/METABOLISM SYSTEM REPRESSOR MNGR-RELATED"/>
    <property type="match status" value="1"/>
</dbReference>
<protein>
    <submittedName>
        <fullName evidence="5">GntR family transcriptional regulator</fullName>
    </submittedName>
</protein>
<dbReference type="InterPro" id="IPR050679">
    <property type="entry name" value="Bact_HTH_transcr_reg"/>
</dbReference>
<reference evidence="5 6" key="1">
    <citation type="submission" date="2021-08" db="EMBL/GenBank/DDBJ databases">
        <authorList>
            <person name="Tuo L."/>
        </authorList>
    </citation>
    <scope>NUCLEOTIDE SEQUENCE [LARGE SCALE GENOMIC DNA]</scope>
    <source>
        <strain evidence="5 6">JCM 31229</strain>
    </source>
</reference>
<keyword evidence="2" id="KW-0238">DNA-binding</keyword>
<dbReference type="SMART" id="SM00866">
    <property type="entry name" value="UTRA"/>
    <property type="match status" value="1"/>
</dbReference>
<evidence type="ECO:0000256" key="3">
    <source>
        <dbReference type="ARBA" id="ARBA00023163"/>
    </source>
</evidence>
<keyword evidence="3" id="KW-0804">Transcription</keyword>
<keyword evidence="1" id="KW-0805">Transcription regulation</keyword>
<gene>
    <name evidence="5" type="ORF">K7G82_19870</name>
</gene>
<dbReference type="PANTHER" id="PTHR44846:SF16">
    <property type="entry name" value="TRANSCRIPTIONAL REGULATOR PHNF-RELATED"/>
    <property type="match status" value="1"/>
</dbReference>
<proteinExistence type="predicted"/>
<dbReference type="InterPro" id="IPR028978">
    <property type="entry name" value="Chorismate_lyase_/UTRA_dom_sf"/>
</dbReference>
<evidence type="ECO:0000256" key="1">
    <source>
        <dbReference type="ARBA" id="ARBA00023015"/>
    </source>
</evidence>
<evidence type="ECO:0000259" key="4">
    <source>
        <dbReference type="PROSITE" id="PS50949"/>
    </source>
</evidence>
<dbReference type="CDD" id="cd07377">
    <property type="entry name" value="WHTH_GntR"/>
    <property type="match status" value="1"/>
</dbReference>
<organism evidence="5 6">
    <name type="scientific">Sphingomonas colocasiae</name>
    <dbReference type="NCBI Taxonomy" id="1848973"/>
    <lineage>
        <taxon>Bacteria</taxon>
        <taxon>Pseudomonadati</taxon>
        <taxon>Pseudomonadota</taxon>
        <taxon>Alphaproteobacteria</taxon>
        <taxon>Sphingomonadales</taxon>
        <taxon>Sphingomonadaceae</taxon>
        <taxon>Sphingomonas</taxon>
    </lineage>
</organism>
<dbReference type="Gene3D" id="3.40.1410.10">
    <property type="entry name" value="Chorismate lyase-like"/>
    <property type="match status" value="1"/>
</dbReference>
<comment type="caution">
    <text evidence="5">The sequence shown here is derived from an EMBL/GenBank/DDBJ whole genome shotgun (WGS) entry which is preliminary data.</text>
</comment>
<feature type="domain" description="HTH gntR-type" evidence="4">
    <location>
        <begin position="3"/>
        <end position="71"/>
    </location>
</feature>
<evidence type="ECO:0000313" key="6">
    <source>
        <dbReference type="Proteomes" id="UP000706039"/>
    </source>
</evidence>
<dbReference type="PRINTS" id="PR00035">
    <property type="entry name" value="HTHGNTR"/>
</dbReference>
<evidence type="ECO:0000313" key="5">
    <source>
        <dbReference type="EMBL" id="MBY8824573.1"/>
    </source>
</evidence>
<dbReference type="Pfam" id="PF07702">
    <property type="entry name" value="UTRA"/>
    <property type="match status" value="1"/>
</dbReference>
<dbReference type="InterPro" id="IPR036388">
    <property type="entry name" value="WH-like_DNA-bd_sf"/>
</dbReference>
<dbReference type="SUPFAM" id="SSF46785">
    <property type="entry name" value="Winged helix' DNA-binding domain"/>
    <property type="match status" value="1"/>
</dbReference>
<dbReference type="EMBL" id="JAINVV010000009">
    <property type="protein sequence ID" value="MBY8824573.1"/>
    <property type="molecule type" value="Genomic_DNA"/>
</dbReference>
<dbReference type="InterPro" id="IPR000524">
    <property type="entry name" value="Tscrpt_reg_HTH_GntR"/>
</dbReference>
<dbReference type="PROSITE" id="PS50949">
    <property type="entry name" value="HTH_GNTR"/>
    <property type="match status" value="1"/>
</dbReference>
<sequence length="232" mass="25424">MVVTLDQRIRSDIEDRIRSGELKPGDRIPFEHELVADYGCARATVSKALTALSRAGLIERRRRAGSFVAHPHIQSPVLDVPDIGQVIAARGDAYRFALAGRRVRKRQAADPLDSAGEVIALEGVHHAAGEPFGHESRLIALAAVPDARDVDFSAIAPGSWLLDHVAWSDARHRIAAVPAEPHIAELLGIAPGTACLQLERWTWRMGAAITWVRQTFPGDRYDLVAEFTPQSR</sequence>
<keyword evidence="6" id="KW-1185">Reference proteome</keyword>